<keyword evidence="1" id="KW-0456">Lyase</keyword>
<dbReference type="SMART" id="SM00567">
    <property type="entry name" value="EZ_HEAT"/>
    <property type="match status" value="2"/>
</dbReference>
<evidence type="ECO:0000313" key="2">
    <source>
        <dbReference type="Proteomes" id="UP000019254"/>
    </source>
</evidence>
<keyword evidence="2" id="KW-1185">Reference proteome</keyword>
<comment type="caution">
    <text evidence="1">The sequence shown here is derived from an EMBL/GenBank/DDBJ whole genome shotgun (WGS) entry which is preliminary data.</text>
</comment>
<evidence type="ECO:0000313" key="1">
    <source>
        <dbReference type="EMBL" id="EUJ32674.1"/>
    </source>
</evidence>
<dbReference type="GO" id="GO:0016829">
    <property type="term" value="F:lyase activity"/>
    <property type="evidence" value="ECO:0007669"/>
    <property type="project" value="UniProtKB-KW"/>
</dbReference>
<organism evidence="1 2">
    <name type="scientific">Listeria cornellensis FSL F6-0969</name>
    <dbReference type="NCBI Taxonomy" id="1265820"/>
    <lineage>
        <taxon>Bacteria</taxon>
        <taxon>Bacillati</taxon>
        <taxon>Bacillota</taxon>
        <taxon>Bacilli</taxon>
        <taxon>Bacillales</taxon>
        <taxon>Listeriaceae</taxon>
        <taxon>Listeria</taxon>
    </lineage>
</organism>
<reference evidence="1 2" key="1">
    <citation type="journal article" date="2014" name="Int. J. Syst. Evol. Microbiol.">
        <title>Listeria floridensis sp. nov., Listeria aquatica sp. nov., Listeria cornellensis sp. nov., Listeria riparia sp. nov. and Listeria grandensis sp. nov., from agricultural and natural environments.</title>
        <authorList>
            <person name="den Bakker H.C."/>
            <person name="Warchocki S."/>
            <person name="Wright E.M."/>
            <person name="Allred A.F."/>
            <person name="Ahlstrom C."/>
            <person name="Manuel C.S."/>
            <person name="Stasiewicz M.J."/>
            <person name="Burrell A."/>
            <person name="Roof S."/>
            <person name="Strawn L."/>
            <person name="Fortes E.D."/>
            <person name="Nightingale K.K."/>
            <person name="Kephart D."/>
            <person name="Wiedmann M."/>
        </authorList>
    </citation>
    <scope>NUCLEOTIDE SEQUENCE [LARGE SCALE GENOMIC DNA]</scope>
    <source>
        <strain evidence="2">FSL F6-969</strain>
    </source>
</reference>
<protein>
    <submittedName>
        <fullName evidence="1">HEAT repeat-containing PBS lyase</fullName>
    </submittedName>
</protein>
<dbReference type="Proteomes" id="UP000019254">
    <property type="component" value="Unassembled WGS sequence"/>
</dbReference>
<dbReference type="STRING" id="1265820.PCORN_01845"/>
<dbReference type="InterPro" id="IPR011989">
    <property type="entry name" value="ARM-like"/>
</dbReference>
<dbReference type="PATRIC" id="fig|1265820.5.peg.357"/>
<proteinExistence type="predicted"/>
<accession>W7BZP4</accession>
<dbReference type="SUPFAM" id="SSF48371">
    <property type="entry name" value="ARM repeat"/>
    <property type="match status" value="1"/>
</dbReference>
<dbReference type="EMBL" id="AODE01000004">
    <property type="protein sequence ID" value="EUJ32674.1"/>
    <property type="molecule type" value="Genomic_DNA"/>
</dbReference>
<name>W7BZP4_9LIST</name>
<dbReference type="InterPro" id="IPR016024">
    <property type="entry name" value="ARM-type_fold"/>
</dbReference>
<dbReference type="Gene3D" id="1.25.10.10">
    <property type="entry name" value="Leucine-rich Repeat Variant"/>
    <property type="match status" value="1"/>
</dbReference>
<sequence length="354" mass="41586">MKHWYGWEKMNSEVENFKLWRLNTIKKFTHELLELPPYFEQKPCLTTQFLYWTKERKAYDLEIRFIGVSSMKLDMFGEGYAGDIRIQPESIEDIQFYVEDYEDGSISFYCEAIEYLGMQENIEENFKHVLREWNRLAGMLEPAHAELDETLEILVDFIDRPVVANILLEGVTHENSDIRDSAYEYLWYLDDPRAFDIACAGLKNEDVLRRINCLEYLGRWGNTTIIPQILDMLENDEDPLVRCYAAEVIGYNEDEKMIPILQRLLQAEQDDVARIGILYALELSGHPELERIFDSLKNEYYIVRIRAVLYLTGIAWNNPAVFDSIVTILQEYRELEETVAAREAFDHALEELVG</sequence>
<dbReference type="RefSeq" id="WP_036076916.1">
    <property type="nucleotide sequence ID" value="NZ_AODE01000004.1"/>
</dbReference>
<dbReference type="AlphaFoldDB" id="W7BZP4"/>
<dbReference type="OrthoDB" id="2360038at2"/>
<dbReference type="InterPro" id="IPR004155">
    <property type="entry name" value="PBS_lyase_HEAT"/>
</dbReference>
<gene>
    <name evidence="1" type="ORF">PCORN_01845</name>
</gene>
<dbReference type="Pfam" id="PF13646">
    <property type="entry name" value="HEAT_2"/>
    <property type="match status" value="1"/>
</dbReference>